<dbReference type="AlphaFoldDB" id="A0A7J6R6U8"/>
<feature type="compositionally biased region" description="Low complexity" evidence="1">
    <location>
        <begin position="65"/>
        <end position="99"/>
    </location>
</feature>
<dbReference type="Proteomes" id="UP000553632">
    <property type="component" value="Unassembled WGS sequence"/>
</dbReference>
<feature type="non-terminal residue" evidence="3">
    <location>
        <position position="1"/>
    </location>
</feature>
<dbReference type="InterPro" id="IPR052828">
    <property type="entry name" value="NELF-A_domain"/>
</dbReference>
<gene>
    <name evidence="3" type="ORF">FOZ63_026142</name>
</gene>
<evidence type="ECO:0008006" key="5">
    <source>
        <dbReference type="Google" id="ProtNLM"/>
    </source>
</evidence>
<keyword evidence="4" id="KW-1185">Reference proteome</keyword>
<feature type="compositionally biased region" description="Low complexity" evidence="1">
    <location>
        <begin position="164"/>
        <end position="176"/>
    </location>
</feature>
<proteinExistence type="predicted"/>
<evidence type="ECO:0000313" key="4">
    <source>
        <dbReference type="Proteomes" id="UP000553632"/>
    </source>
</evidence>
<feature type="transmembrane region" description="Helical" evidence="2">
    <location>
        <begin position="461"/>
        <end position="479"/>
    </location>
</feature>
<dbReference type="PANTHER" id="PTHR13328">
    <property type="entry name" value="NEGATIVE ELONGATION FACTOR A NELF-A"/>
    <property type="match status" value="1"/>
</dbReference>
<feature type="compositionally biased region" description="Basic and acidic residues" evidence="1">
    <location>
        <begin position="692"/>
        <end position="712"/>
    </location>
</feature>
<name>A0A7J6R6U8_PEROL</name>
<keyword evidence="2" id="KW-0812">Transmembrane</keyword>
<keyword evidence="2" id="KW-1133">Transmembrane helix</keyword>
<dbReference type="EMBL" id="JABANO010027962">
    <property type="protein sequence ID" value="KAF4715981.1"/>
    <property type="molecule type" value="Genomic_DNA"/>
</dbReference>
<organism evidence="3 4">
    <name type="scientific">Perkinsus olseni</name>
    <name type="common">Perkinsus atlanticus</name>
    <dbReference type="NCBI Taxonomy" id="32597"/>
    <lineage>
        <taxon>Eukaryota</taxon>
        <taxon>Sar</taxon>
        <taxon>Alveolata</taxon>
        <taxon>Perkinsozoa</taxon>
        <taxon>Perkinsea</taxon>
        <taxon>Perkinsida</taxon>
        <taxon>Perkinsidae</taxon>
        <taxon>Perkinsus</taxon>
    </lineage>
</organism>
<feature type="compositionally biased region" description="Low complexity" evidence="1">
    <location>
        <begin position="110"/>
        <end position="157"/>
    </location>
</feature>
<protein>
    <recommendedName>
        <fullName evidence="5">C2 domain-containing protein</fullName>
    </recommendedName>
</protein>
<feature type="transmembrane region" description="Helical" evidence="2">
    <location>
        <begin position="556"/>
        <end position="575"/>
    </location>
</feature>
<keyword evidence="2" id="KW-0472">Membrane</keyword>
<dbReference type="PANTHER" id="PTHR13328:SF4">
    <property type="entry name" value="NEGATIVE ELONGATION FACTOR A"/>
    <property type="match status" value="1"/>
</dbReference>
<accession>A0A7J6R6U8</accession>
<comment type="caution">
    <text evidence="3">The sequence shown here is derived from an EMBL/GenBank/DDBJ whole genome shotgun (WGS) entry which is preliminary data.</text>
</comment>
<feature type="compositionally biased region" description="Basic and acidic residues" evidence="1">
    <location>
        <begin position="246"/>
        <end position="266"/>
    </location>
</feature>
<feature type="transmembrane region" description="Helical" evidence="2">
    <location>
        <begin position="279"/>
        <end position="299"/>
    </location>
</feature>
<evidence type="ECO:0000313" key="3">
    <source>
        <dbReference type="EMBL" id="KAF4715981.1"/>
    </source>
</evidence>
<evidence type="ECO:0000256" key="1">
    <source>
        <dbReference type="SAM" id="MobiDB-lite"/>
    </source>
</evidence>
<evidence type="ECO:0000256" key="2">
    <source>
        <dbReference type="SAM" id="Phobius"/>
    </source>
</evidence>
<feature type="region of interest" description="Disordered" evidence="1">
    <location>
        <begin position="631"/>
        <end position="713"/>
    </location>
</feature>
<feature type="region of interest" description="Disordered" evidence="1">
    <location>
        <begin position="740"/>
        <end position="759"/>
    </location>
</feature>
<feature type="transmembrane region" description="Helical" evidence="2">
    <location>
        <begin position="491"/>
        <end position="517"/>
    </location>
</feature>
<feature type="compositionally biased region" description="Polar residues" evidence="1">
    <location>
        <begin position="652"/>
        <end position="670"/>
    </location>
</feature>
<reference evidence="3 4" key="1">
    <citation type="submission" date="2020-04" db="EMBL/GenBank/DDBJ databases">
        <title>Perkinsus olseni comparative genomics.</title>
        <authorList>
            <person name="Bogema D.R."/>
        </authorList>
    </citation>
    <scope>NUCLEOTIDE SEQUENCE [LARGE SCALE GENOMIC DNA]</scope>
    <source>
        <strain evidence="3 4">ATCC PRA-207</strain>
    </source>
</reference>
<feature type="region of interest" description="Disordered" evidence="1">
    <location>
        <begin position="243"/>
        <end position="266"/>
    </location>
</feature>
<feature type="transmembrane region" description="Helical" evidence="2">
    <location>
        <begin position="529"/>
        <end position="550"/>
    </location>
</feature>
<sequence>GMLHHQHHRSSSLFFVVASQALTGFATLAIARSWPPGVLAPDLLNAQAAQMAAVTGSPSEPSVRAPSEPARSSQQQPQPLQRSESPLQQLQESNLPLQQDPSSPLQRPEPSLQHPQPRQQQQQEPSLQQQPQQQLQDPPVKQPQQPSQQQLEPFLQQPYPPQPQQQWLPQRQQLQQEGGQVGGRYPTSGGVGPPPAVASSGPPQKLQQQPIPTAPSPQQPALLQPLLSAQPLANPAIYNNVALQRSEAKDTPKPAAENDTRGDNEKAKLAGAGRGTFSWWAWLLIAILVALVLGGLLYYTDYMYHKQHYGGMPNKVLGLVVSADLRTKLDRSYYVTVQCGKDEETVLETAARGASGAIHWNAPFRYSLRPEKARDLPLRKSVVKVTLYQSSDEGAKSLGSGEISCNNLKDVRMTGGAMETFSVNISRFGMVTVKAGLGFSGWSEQKLDRLRASWRKKRSEVSFWTRLLLAPAVAVLLILKGVEGITHLHNVILSTYDLFCAATIATLTLPFLLNYVGLGMFDKLKFKELRWTWATCSSLSGTGVLLWRVLGTFPAFSHLALYGGLGLLALLFMLADFRGESGSGVVSRAVGKVAGWFGAPAALERKPAGLSFAEPVVTEVKAKTSLLQHFLQRAPPPPDDGSFDPRSGLPVVTTSEKSSRKSQPSFVATNEDSDPRDDSFPHPPSEIFNSPDLKEKQEDVDADAGRLDHESTEFANDSRGVAWALRHSEMDNDRKQMNSIINRRMYRDPKRAAEGPSWE</sequence>
<feature type="region of interest" description="Disordered" evidence="1">
    <location>
        <begin position="51"/>
        <end position="220"/>
    </location>
</feature>